<dbReference type="PANTHER" id="PTHR10782">
    <property type="entry name" value="ZINC FINGER MIZ DOMAIN-CONTAINING PROTEIN"/>
    <property type="match status" value="1"/>
</dbReference>
<dbReference type="Pfam" id="PF02891">
    <property type="entry name" value="zf-MIZ"/>
    <property type="match status" value="1"/>
</dbReference>
<dbReference type="EMBL" id="JANAVB010042420">
    <property type="protein sequence ID" value="KAJ6794304.1"/>
    <property type="molecule type" value="Genomic_DNA"/>
</dbReference>
<dbReference type="GO" id="GO:0000785">
    <property type="term" value="C:chromatin"/>
    <property type="evidence" value="ECO:0007669"/>
    <property type="project" value="TreeGrafter"/>
</dbReference>
<evidence type="ECO:0000259" key="5">
    <source>
        <dbReference type="PROSITE" id="PS51044"/>
    </source>
</evidence>
<dbReference type="PROSITE" id="PS51044">
    <property type="entry name" value="ZF_SP_RING"/>
    <property type="match status" value="1"/>
</dbReference>
<reference evidence="6" key="1">
    <citation type="journal article" date="2023" name="GigaByte">
        <title>Genome assembly of the bearded iris, Iris pallida Lam.</title>
        <authorList>
            <person name="Bruccoleri R.E."/>
            <person name="Oakeley E.J."/>
            <person name="Faust A.M.E."/>
            <person name="Altorfer M."/>
            <person name="Dessus-Babus S."/>
            <person name="Burckhardt D."/>
            <person name="Oertli M."/>
            <person name="Naumann U."/>
            <person name="Petersen F."/>
            <person name="Wong J."/>
        </authorList>
    </citation>
    <scope>NUCLEOTIDE SEQUENCE</scope>
    <source>
        <strain evidence="6">GSM-AAB239-AS_SAM_17_03QT</strain>
    </source>
</reference>
<name>A0AAX6DR80_IRIPA</name>
<evidence type="ECO:0000256" key="3">
    <source>
        <dbReference type="ARBA" id="ARBA00022833"/>
    </source>
</evidence>
<sequence length="391" mass="43761">MTSAIPHHPAATSPSSASPLQFSSASEANSFRLKAIVERLTFICRVGARFDPFEFSSLCFALARGVDYALTITDVPAIAHRLPSLIKQTYERRNNSALQPAIMMLSVSTKNACKYGWFHTADADEILRIANELFDSFCMTRSVLMGLANPLDVILKIIPRFYPQLKFCSMIVSFEAKPGYEVLMTDFQIPRNQPPQEKIRLFVVQTDNLETSSCIITPPQVSFLINGKGVERRTNVSPDIGPQLPTDITKMLKYGTNIIQSIGYFSGTYLIALAYISKLTAFSAPPLKDHVEPVITAADADSEIVEGASRITLNCPFSFKRIKTPVKGHLCKHHQCFDYDNFMEMNSRNPSWRCPSCHQHVSCIDLCIDRNMAKANIRRGGKRCFQCCHLC</sequence>
<gene>
    <name evidence="6" type="ORF">M6B38_231850</name>
</gene>
<dbReference type="Proteomes" id="UP001140949">
    <property type="component" value="Unassembled WGS sequence"/>
</dbReference>
<evidence type="ECO:0000256" key="4">
    <source>
        <dbReference type="PROSITE-ProRule" id="PRU00452"/>
    </source>
</evidence>
<dbReference type="PANTHER" id="PTHR10782:SF4">
    <property type="entry name" value="TONALLI, ISOFORM E"/>
    <property type="match status" value="1"/>
</dbReference>
<evidence type="ECO:0000256" key="2">
    <source>
        <dbReference type="ARBA" id="ARBA00022771"/>
    </source>
</evidence>
<protein>
    <submittedName>
        <fullName evidence="6">E4 SUMO-protein ligase PIAL2-like isoform X2</fullName>
    </submittedName>
</protein>
<dbReference type="GO" id="GO:0016874">
    <property type="term" value="F:ligase activity"/>
    <property type="evidence" value="ECO:0007669"/>
    <property type="project" value="UniProtKB-KW"/>
</dbReference>
<keyword evidence="6" id="KW-0436">Ligase</keyword>
<dbReference type="AlphaFoldDB" id="A0AAX6DR80"/>
<evidence type="ECO:0000313" key="6">
    <source>
        <dbReference type="EMBL" id="KAJ6794304.1"/>
    </source>
</evidence>
<organism evidence="6 7">
    <name type="scientific">Iris pallida</name>
    <name type="common">Sweet iris</name>
    <dbReference type="NCBI Taxonomy" id="29817"/>
    <lineage>
        <taxon>Eukaryota</taxon>
        <taxon>Viridiplantae</taxon>
        <taxon>Streptophyta</taxon>
        <taxon>Embryophyta</taxon>
        <taxon>Tracheophyta</taxon>
        <taxon>Spermatophyta</taxon>
        <taxon>Magnoliopsida</taxon>
        <taxon>Liliopsida</taxon>
        <taxon>Asparagales</taxon>
        <taxon>Iridaceae</taxon>
        <taxon>Iridoideae</taxon>
        <taxon>Irideae</taxon>
        <taxon>Iris</taxon>
    </lineage>
</organism>
<comment type="caution">
    <text evidence="6">The sequence shown here is derived from an EMBL/GenBank/DDBJ whole genome shotgun (WGS) entry which is preliminary data.</text>
</comment>
<keyword evidence="2 4" id="KW-0863">Zinc-finger</keyword>
<keyword evidence="7" id="KW-1185">Reference proteome</keyword>
<keyword evidence="3" id="KW-0862">Zinc</keyword>
<feature type="domain" description="SP-RING-type" evidence="5">
    <location>
        <begin position="300"/>
        <end position="381"/>
    </location>
</feature>
<proteinExistence type="predicted"/>
<dbReference type="InterPro" id="IPR013083">
    <property type="entry name" value="Znf_RING/FYVE/PHD"/>
</dbReference>
<dbReference type="InterPro" id="IPR004181">
    <property type="entry name" value="Znf_MIZ"/>
</dbReference>
<evidence type="ECO:0000313" key="7">
    <source>
        <dbReference type="Proteomes" id="UP001140949"/>
    </source>
</evidence>
<dbReference type="CDD" id="cd16650">
    <property type="entry name" value="SP-RING_PIAS-like"/>
    <property type="match status" value="1"/>
</dbReference>
<keyword evidence="1" id="KW-0479">Metal-binding</keyword>
<dbReference type="GO" id="GO:0061665">
    <property type="term" value="F:SUMO ligase activity"/>
    <property type="evidence" value="ECO:0007669"/>
    <property type="project" value="TreeGrafter"/>
</dbReference>
<accession>A0AAX6DR80</accession>
<evidence type="ECO:0000256" key="1">
    <source>
        <dbReference type="ARBA" id="ARBA00022723"/>
    </source>
</evidence>
<dbReference type="GO" id="GO:0016925">
    <property type="term" value="P:protein sumoylation"/>
    <property type="evidence" value="ECO:0007669"/>
    <property type="project" value="TreeGrafter"/>
</dbReference>
<reference evidence="6" key="2">
    <citation type="submission" date="2023-04" db="EMBL/GenBank/DDBJ databases">
        <authorList>
            <person name="Bruccoleri R.E."/>
            <person name="Oakeley E.J."/>
            <person name="Faust A.-M."/>
            <person name="Dessus-Babus S."/>
            <person name="Altorfer M."/>
            <person name="Burckhardt D."/>
            <person name="Oertli M."/>
            <person name="Naumann U."/>
            <person name="Petersen F."/>
            <person name="Wong J."/>
        </authorList>
    </citation>
    <scope>NUCLEOTIDE SEQUENCE</scope>
    <source>
        <strain evidence="6">GSM-AAB239-AS_SAM_17_03QT</strain>
        <tissue evidence="6">Leaf</tissue>
    </source>
</reference>
<dbReference type="GO" id="GO:0008270">
    <property type="term" value="F:zinc ion binding"/>
    <property type="evidence" value="ECO:0007669"/>
    <property type="project" value="UniProtKB-KW"/>
</dbReference>
<dbReference type="Gene3D" id="3.30.40.10">
    <property type="entry name" value="Zinc/RING finger domain, C3HC4 (zinc finger)"/>
    <property type="match status" value="1"/>
</dbReference>